<protein>
    <submittedName>
        <fullName evidence="2">Uncharacterized protein</fullName>
    </submittedName>
</protein>
<keyword evidence="3" id="KW-1185">Reference proteome</keyword>
<reference evidence="3" key="1">
    <citation type="journal article" date="2019" name="Int. J. Syst. Evol. Microbiol.">
        <title>The Global Catalogue of Microorganisms (GCM) 10K type strain sequencing project: providing services to taxonomists for standard genome sequencing and annotation.</title>
        <authorList>
            <consortium name="The Broad Institute Genomics Platform"/>
            <consortium name="The Broad Institute Genome Sequencing Center for Infectious Disease"/>
            <person name="Wu L."/>
            <person name="Ma J."/>
        </authorList>
    </citation>
    <scope>NUCLEOTIDE SEQUENCE [LARGE SCALE GENOMIC DNA]</scope>
    <source>
        <strain evidence="3">JCM 16704</strain>
    </source>
</reference>
<feature type="region of interest" description="Disordered" evidence="1">
    <location>
        <begin position="1"/>
        <end position="22"/>
    </location>
</feature>
<evidence type="ECO:0000313" key="2">
    <source>
        <dbReference type="EMBL" id="GAA4142754.1"/>
    </source>
</evidence>
<proteinExistence type="predicted"/>
<gene>
    <name evidence="2" type="ORF">GCM10022216_24000</name>
</gene>
<organism evidence="2 3">
    <name type="scientific">Sphingobacterium kyonggiense</name>
    <dbReference type="NCBI Taxonomy" id="714075"/>
    <lineage>
        <taxon>Bacteria</taxon>
        <taxon>Pseudomonadati</taxon>
        <taxon>Bacteroidota</taxon>
        <taxon>Sphingobacteriia</taxon>
        <taxon>Sphingobacteriales</taxon>
        <taxon>Sphingobacteriaceae</taxon>
        <taxon>Sphingobacterium</taxon>
    </lineage>
</organism>
<comment type="caution">
    <text evidence="2">The sequence shown here is derived from an EMBL/GenBank/DDBJ whole genome shotgun (WGS) entry which is preliminary data.</text>
</comment>
<evidence type="ECO:0000256" key="1">
    <source>
        <dbReference type="SAM" id="MobiDB-lite"/>
    </source>
</evidence>
<name>A0ABP7Z082_9SPHI</name>
<dbReference type="EMBL" id="BAAAZI010000010">
    <property type="protein sequence ID" value="GAA4142754.1"/>
    <property type="molecule type" value="Genomic_DNA"/>
</dbReference>
<dbReference type="Proteomes" id="UP001500101">
    <property type="component" value="Unassembled WGS sequence"/>
</dbReference>
<sequence length="163" mass="18208">MQGSDLEDPPKKRRNILANGPGSIIRRSSRSQVQNGDGSSDNFLDNAYEMDIGFTPIGTVFDIKAAISGKDMSEEQLAWGWRFAGVIPFVSEFKKGFKIISTVKKIKNFWVVNDIYEARSRGGALVYFKNTSNIIVEIVGYSNKANQQAVINRLIEVNKSLKK</sequence>
<evidence type="ECO:0000313" key="3">
    <source>
        <dbReference type="Proteomes" id="UP001500101"/>
    </source>
</evidence>
<accession>A0ABP7Z082</accession>